<protein>
    <recommendedName>
        <fullName evidence="4">TIGR03750 family conjugal transfer protein</fullName>
    </recommendedName>
</protein>
<dbReference type="EMBL" id="SOGJ01000023">
    <property type="protein sequence ID" value="TFC97139.1"/>
    <property type="molecule type" value="Genomic_DNA"/>
</dbReference>
<feature type="transmembrane region" description="Helical" evidence="1">
    <location>
        <begin position="35"/>
        <end position="58"/>
    </location>
</feature>
<sequence>MNEPTRRSSRTGYTPVDPDKFVRIGRPTDASLRRAAGVSIVLAFGAGAIGGACLVAWLAPDATILYLIAAVIGATLATVWSVRGTVRSGRRRREDFVRCGGDPTGMTDMMFGTMRGRRTAEGEWEVPEQGSGDYV</sequence>
<dbReference type="Proteomes" id="UP000298355">
    <property type="component" value="Unassembled WGS sequence"/>
</dbReference>
<dbReference type="RefSeq" id="WP_134363585.1">
    <property type="nucleotide sequence ID" value="NZ_SOGJ01000023.1"/>
</dbReference>
<keyword evidence="1" id="KW-0812">Transmembrane</keyword>
<accession>A0ABY2J0U1</accession>
<proteinExistence type="predicted"/>
<evidence type="ECO:0000313" key="3">
    <source>
        <dbReference type="Proteomes" id="UP000298355"/>
    </source>
</evidence>
<feature type="transmembrane region" description="Helical" evidence="1">
    <location>
        <begin position="64"/>
        <end position="82"/>
    </location>
</feature>
<keyword evidence="1" id="KW-1133">Transmembrane helix</keyword>
<name>A0ABY2J0U1_9MICO</name>
<reference evidence="2 3" key="1">
    <citation type="submission" date="2019-03" db="EMBL/GenBank/DDBJ databases">
        <title>Genomics of glacier-inhabiting Cryobacterium strains.</title>
        <authorList>
            <person name="Liu Q."/>
            <person name="Xin Y.-H."/>
        </authorList>
    </citation>
    <scope>NUCLEOTIDE SEQUENCE [LARGE SCALE GENOMIC DNA]</scope>
    <source>
        <strain evidence="2 3">TMT4-23</strain>
    </source>
</reference>
<organism evidence="2 3">
    <name type="scientific">Cryobacterium breve</name>
    <dbReference type="NCBI Taxonomy" id="1259258"/>
    <lineage>
        <taxon>Bacteria</taxon>
        <taxon>Bacillati</taxon>
        <taxon>Actinomycetota</taxon>
        <taxon>Actinomycetes</taxon>
        <taxon>Micrococcales</taxon>
        <taxon>Microbacteriaceae</taxon>
        <taxon>Cryobacterium</taxon>
    </lineage>
</organism>
<keyword evidence="1" id="KW-0472">Membrane</keyword>
<gene>
    <name evidence="2" type="ORF">E3O65_09960</name>
</gene>
<evidence type="ECO:0000313" key="2">
    <source>
        <dbReference type="EMBL" id="TFC97139.1"/>
    </source>
</evidence>
<evidence type="ECO:0000256" key="1">
    <source>
        <dbReference type="SAM" id="Phobius"/>
    </source>
</evidence>
<evidence type="ECO:0008006" key="4">
    <source>
        <dbReference type="Google" id="ProtNLM"/>
    </source>
</evidence>
<keyword evidence="3" id="KW-1185">Reference proteome</keyword>
<comment type="caution">
    <text evidence="2">The sequence shown here is derived from an EMBL/GenBank/DDBJ whole genome shotgun (WGS) entry which is preliminary data.</text>
</comment>